<protein>
    <recommendedName>
        <fullName evidence="4">PIN domain-like protein</fullName>
    </recommendedName>
</protein>
<dbReference type="Proteomes" id="UP000738359">
    <property type="component" value="Unassembled WGS sequence"/>
</dbReference>
<dbReference type="InterPro" id="IPR006084">
    <property type="entry name" value="XPG/Rad2"/>
</dbReference>
<dbReference type="EMBL" id="JAAAHY010001260">
    <property type="protein sequence ID" value="KAF9950829.1"/>
    <property type="molecule type" value="Genomic_DNA"/>
</dbReference>
<gene>
    <name evidence="2" type="ORF">BGZ70_001218</name>
</gene>
<evidence type="ECO:0000313" key="3">
    <source>
        <dbReference type="Proteomes" id="UP000738359"/>
    </source>
</evidence>
<dbReference type="Gene3D" id="3.40.50.1010">
    <property type="entry name" value="5'-nuclease"/>
    <property type="match status" value="1"/>
</dbReference>
<sequence length="1208" mass="135596">MGVTSLAKLIKETDGRLATDLRDPGCQIHLDFLATYYHLLQSRCADILKSTCSRPASSTSGLSEDFAQLDPMMPMDRQIQLIVDDHAPEEVFICHEKAIATTGYRSVGHLLHRVLGKCLEQETTVIHVDGDVSEQKRNERQSRAASLTQQLQDIRDTVDVPSIKNRKQIYRRCRNAYRVPRKLLEEEILQVLEDKGWTIHRCPFQADTCIANCFQVAQEQDSIRIVTRDSDLMLYEGIPSIIMPIGKDHALTTFSKEDLLSKLDLPSEKHLVLAGIVTSNDYVKNIKHLGLLRNCEIVREMNLANLEPIGAVERNAVRAASFHSYIGEYLRCANASMSVDRSRYSHAITAFIERIETPIQGPEQPADIYPAAHDELENVFNILLSSAPSRKKLSESTARPADAPDPLLDLSQTDSTAPSGSVVASRVDGRSRRYRSQKDVQHRRARATSFYGKKKSASVYRAWRMSRFKSRTDMHPRHAARTVELRSARRVDPEDLQSLRVSVPRPHVAKAHETRRQEPKAVKTVKRVRKGTKRRDVAAASKVAFSRTFAISTQTIGCVQGCMARALPPMLTREDVRKLADRLNNSIKTINSARMYVWKMVEIIIYGDLLSATEESISSSDSAMASDFEGSDSDVPSTSQRSSAESIPDPQASALDTPRSPLDMLLVKSTGTLIIRNLFALALNGKFGGGRPAQKAASVQGRQIAKDTFEKFKQILPNFEPINKDELPLSILQEDVADDLFTALRAHFRKLPGTICDKMAKAGFSEEDIPEIEAVDEDDEDDEEQEEEEEKMTFHPGHIVKWWQHYQTLPRDGRPVFVPSTGFSDSFVRVQERALIAIFWSKKGNPAERSASKMMSRKAAEGLVKADFGALIRILFYGAQQQDEESAQSLSSYGKRTSTMRDLALEQPAKFGTQELERYLERKFAYIAHARDCQAQGVPVTVSSPPLPINHDRRSRYVVNNMLSTDGVRLNVMVYDTTKAHGWKDPSSFVRRIENAFPTQESVQAVFQKPAPDIRVVGVDPGERNVAAFCCVTRANDRTRNQLGRSIVAKNLVMSRTSLYAPALAYRAMLQDLKSQRVRVDLGAQINGAIWSDMDRQGSVGLPTIYDMENLLQGSTFGTMAEMEDALRRYACVEPVLHEFYSSEKVKRMRWELSKATRAEMDWAISAALKDCPPLTLFAYGNGSFRTGLNLASKHETFKQKFAARTLD</sequence>
<keyword evidence="3" id="KW-1185">Reference proteome</keyword>
<dbReference type="PANTHER" id="PTHR11081">
    <property type="entry name" value="FLAP ENDONUCLEASE FAMILY MEMBER"/>
    <property type="match status" value="1"/>
</dbReference>
<accession>A0A9P6IW93</accession>
<dbReference type="OrthoDB" id="2436260at2759"/>
<feature type="compositionally biased region" description="Basic and acidic residues" evidence="1">
    <location>
        <begin position="427"/>
        <end position="442"/>
    </location>
</feature>
<comment type="caution">
    <text evidence="2">The sequence shown here is derived from an EMBL/GenBank/DDBJ whole genome shotgun (WGS) entry which is preliminary data.</text>
</comment>
<organism evidence="2 3">
    <name type="scientific">Mortierella alpina</name>
    <name type="common">Oleaginous fungus</name>
    <name type="synonym">Mortierella renispora</name>
    <dbReference type="NCBI Taxonomy" id="64518"/>
    <lineage>
        <taxon>Eukaryota</taxon>
        <taxon>Fungi</taxon>
        <taxon>Fungi incertae sedis</taxon>
        <taxon>Mucoromycota</taxon>
        <taxon>Mortierellomycotina</taxon>
        <taxon>Mortierellomycetes</taxon>
        <taxon>Mortierellales</taxon>
        <taxon>Mortierellaceae</taxon>
        <taxon>Mortierella</taxon>
    </lineage>
</organism>
<feature type="compositionally biased region" description="Polar residues" evidence="1">
    <location>
        <begin position="410"/>
        <end position="419"/>
    </location>
</feature>
<feature type="compositionally biased region" description="Polar residues" evidence="1">
    <location>
        <begin position="634"/>
        <end position="645"/>
    </location>
</feature>
<evidence type="ECO:0008006" key="4">
    <source>
        <dbReference type="Google" id="ProtNLM"/>
    </source>
</evidence>
<feature type="region of interest" description="Disordered" evidence="1">
    <location>
        <begin position="621"/>
        <end position="658"/>
    </location>
</feature>
<feature type="region of interest" description="Disordered" evidence="1">
    <location>
        <begin position="767"/>
        <end position="793"/>
    </location>
</feature>
<name>A0A9P6IW93_MORAP</name>
<dbReference type="AlphaFoldDB" id="A0A9P6IW93"/>
<proteinExistence type="predicted"/>
<evidence type="ECO:0000256" key="1">
    <source>
        <dbReference type="SAM" id="MobiDB-lite"/>
    </source>
</evidence>
<evidence type="ECO:0000313" key="2">
    <source>
        <dbReference type="EMBL" id="KAF9950829.1"/>
    </source>
</evidence>
<dbReference type="InterPro" id="IPR029060">
    <property type="entry name" value="PIN-like_dom_sf"/>
</dbReference>
<reference evidence="2" key="1">
    <citation type="journal article" date="2020" name="Fungal Divers.">
        <title>Resolving the Mortierellaceae phylogeny through synthesis of multi-gene phylogenetics and phylogenomics.</title>
        <authorList>
            <person name="Vandepol N."/>
            <person name="Liber J."/>
            <person name="Desiro A."/>
            <person name="Na H."/>
            <person name="Kennedy M."/>
            <person name="Barry K."/>
            <person name="Grigoriev I.V."/>
            <person name="Miller A.N."/>
            <person name="O'Donnell K."/>
            <person name="Stajich J.E."/>
            <person name="Bonito G."/>
        </authorList>
    </citation>
    <scope>NUCLEOTIDE SEQUENCE</scope>
    <source>
        <strain evidence="2">CK1249</strain>
    </source>
</reference>
<feature type="compositionally biased region" description="Acidic residues" evidence="1">
    <location>
        <begin position="767"/>
        <end position="790"/>
    </location>
</feature>
<feature type="region of interest" description="Disordered" evidence="1">
    <location>
        <begin position="391"/>
        <end position="451"/>
    </location>
</feature>
<dbReference type="SUPFAM" id="SSF88723">
    <property type="entry name" value="PIN domain-like"/>
    <property type="match status" value="1"/>
</dbReference>